<name>A0A4R3VDI4_ROSSA</name>
<keyword evidence="3" id="KW-1185">Reference proteome</keyword>
<accession>A0A4R3VDI4</accession>
<dbReference type="RefSeq" id="WP_132569908.1">
    <property type="nucleotide sequence ID" value="NZ_CBCSGL010000002.1"/>
</dbReference>
<dbReference type="PANTHER" id="PTHR30283">
    <property type="entry name" value="PEROXIDE STRESS RESPONSE PROTEIN YAAA"/>
    <property type="match status" value="1"/>
</dbReference>
<gene>
    <name evidence="2" type="ORF">EV671_100351</name>
</gene>
<protein>
    <recommendedName>
        <fullName evidence="1">UPF0246 protein EV671_100351</fullName>
    </recommendedName>
</protein>
<organism evidence="2 3">
    <name type="scientific">Roseateles saccharophilus</name>
    <name type="common">Pseudomonas saccharophila</name>
    <dbReference type="NCBI Taxonomy" id="304"/>
    <lineage>
        <taxon>Bacteria</taxon>
        <taxon>Pseudomonadati</taxon>
        <taxon>Pseudomonadota</taxon>
        <taxon>Betaproteobacteria</taxon>
        <taxon>Burkholderiales</taxon>
        <taxon>Sphaerotilaceae</taxon>
        <taxon>Roseateles</taxon>
    </lineage>
</organism>
<dbReference type="NCBIfam" id="NF002542">
    <property type="entry name" value="PRK02101.1-3"/>
    <property type="match status" value="1"/>
</dbReference>
<dbReference type="GO" id="GO:0005829">
    <property type="term" value="C:cytosol"/>
    <property type="evidence" value="ECO:0007669"/>
    <property type="project" value="TreeGrafter"/>
</dbReference>
<comment type="caution">
    <text evidence="2">The sequence shown here is derived from an EMBL/GenBank/DDBJ whole genome shotgun (WGS) entry which is preliminary data.</text>
</comment>
<dbReference type="OrthoDB" id="9777133at2"/>
<evidence type="ECO:0000313" key="3">
    <source>
        <dbReference type="Proteomes" id="UP000295110"/>
    </source>
</evidence>
<dbReference type="EMBL" id="SMBU01000003">
    <property type="protein sequence ID" value="TCV03397.1"/>
    <property type="molecule type" value="Genomic_DNA"/>
</dbReference>
<dbReference type="AlphaFoldDB" id="A0A4R3VDI4"/>
<sequence length="257" mass="29087">MLFLLSPAKSLDYDTPTPPELADALTRPQFLADSAALIDILRGKSVADVQALMDLSEPLARLNVERYAAWRPRFTEHNSKPAVLAFNGDVYDGLDAKTLSAGDLDWAQQHLRMLSGLYGILRPLDRMQPYRLEMGTRLANPQGASLYDYWGDRLALHLNKLARGEKAPVIVNLASQEYFRAADRKALKPRVVDCQFEDWKNGDYKIISFFAKRARGLMARFCVKNRIETPEGLQAFDLDGYRLAPEVSAPDRLVFRR</sequence>
<dbReference type="Proteomes" id="UP000295110">
    <property type="component" value="Unassembled WGS sequence"/>
</dbReference>
<reference evidence="2 3" key="1">
    <citation type="submission" date="2019-03" db="EMBL/GenBank/DDBJ databases">
        <title>Genomic Encyclopedia of Type Strains, Phase IV (KMG-IV): sequencing the most valuable type-strain genomes for metagenomic binning, comparative biology and taxonomic classification.</title>
        <authorList>
            <person name="Goeker M."/>
        </authorList>
    </citation>
    <scope>NUCLEOTIDE SEQUENCE [LARGE SCALE GENOMIC DNA]</scope>
    <source>
        <strain evidence="2 3">DSM 654</strain>
    </source>
</reference>
<comment type="similarity">
    <text evidence="1">Belongs to the UPF0246 family.</text>
</comment>
<proteinExistence type="inferred from homology"/>
<dbReference type="PANTHER" id="PTHR30283:SF4">
    <property type="entry name" value="PEROXIDE STRESS RESISTANCE PROTEIN YAAA"/>
    <property type="match status" value="1"/>
</dbReference>
<dbReference type="Pfam" id="PF03883">
    <property type="entry name" value="H2O2_YaaD"/>
    <property type="match status" value="1"/>
</dbReference>
<dbReference type="HAMAP" id="MF_00652">
    <property type="entry name" value="UPF0246"/>
    <property type="match status" value="1"/>
</dbReference>
<evidence type="ECO:0000313" key="2">
    <source>
        <dbReference type="EMBL" id="TCV03397.1"/>
    </source>
</evidence>
<evidence type="ECO:0000256" key="1">
    <source>
        <dbReference type="HAMAP-Rule" id="MF_00652"/>
    </source>
</evidence>
<dbReference type="GO" id="GO:0033194">
    <property type="term" value="P:response to hydroperoxide"/>
    <property type="evidence" value="ECO:0007669"/>
    <property type="project" value="TreeGrafter"/>
</dbReference>
<dbReference type="InterPro" id="IPR005583">
    <property type="entry name" value="YaaA"/>
</dbReference>